<comment type="caution">
    <text evidence="3">The sequence shown here is derived from an EMBL/GenBank/DDBJ whole genome shotgun (WGS) entry which is preliminary data.</text>
</comment>
<feature type="transmembrane region" description="Helical" evidence="1">
    <location>
        <begin position="495"/>
        <end position="512"/>
    </location>
</feature>
<keyword evidence="1" id="KW-0812">Transmembrane</keyword>
<dbReference type="Gene3D" id="3.40.630.10">
    <property type="entry name" value="Zn peptidases"/>
    <property type="match status" value="1"/>
</dbReference>
<gene>
    <name evidence="3" type="ORF">ACFPQ5_20215</name>
</gene>
<dbReference type="RefSeq" id="WP_379759996.1">
    <property type="nucleotide sequence ID" value="NZ_JBHSMR010000013.1"/>
</dbReference>
<feature type="transmembrane region" description="Helical" evidence="1">
    <location>
        <begin position="524"/>
        <end position="543"/>
    </location>
</feature>
<accession>A0ABW0MRP2</accession>
<feature type="transmembrane region" description="Helical" evidence="1">
    <location>
        <begin position="409"/>
        <end position="429"/>
    </location>
</feature>
<dbReference type="InterPro" id="IPR007484">
    <property type="entry name" value="Peptidase_M28"/>
</dbReference>
<dbReference type="PANTHER" id="PTHR12147:SF26">
    <property type="entry name" value="PEPTIDASE M28 DOMAIN-CONTAINING PROTEIN"/>
    <property type="match status" value="1"/>
</dbReference>
<feature type="transmembrane region" description="Helical" evidence="1">
    <location>
        <begin position="441"/>
        <end position="460"/>
    </location>
</feature>
<dbReference type="Proteomes" id="UP001596101">
    <property type="component" value="Unassembled WGS sequence"/>
</dbReference>
<dbReference type="EMBL" id="JBHSMR010000013">
    <property type="protein sequence ID" value="MFC5480534.1"/>
    <property type="molecule type" value="Genomic_DNA"/>
</dbReference>
<feature type="domain" description="Peptidase M28" evidence="2">
    <location>
        <begin position="115"/>
        <end position="306"/>
    </location>
</feature>
<dbReference type="SUPFAM" id="SSF53187">
    <property type="entry name" value="Zn-dependent exopeptidases"/>
    <property type="match status" value="1"/>
</dbReference>
<evidence type="ECO:0000313" key="3">
    <source>
        <dbReference type="EMBL" id="MFC5480534.1"/>
    </source>
</evidence>
<dbReference type="PANTHER" id="PTHR12147">
    <property type="entry name" value="METALLOPEPTIDASE M28 FAMILY MEMBER"/>
    <property type="match status" value="1"/>
</dbReference>
<protein>
    <submittedName>
        <fullName evidence="3">M28 family peptidase</fullName>
    </submittedName>
</protein>
<dbReference type="Pfam" id="PF04389">
    <property type="entry name" value="Peptidase_M28"/>
    <property type="match status" value="1"/>
</dbReference>
<feature type="transmembrane region" description="Helical" evidence="1">
    <location>
        <begin position="340"/>
        <end position="360"/>
    </location>
</feature>
<sequence length="761" mass="81818">MLSDSSPSAGIAAALLFAASLCWLALWPVQAPMPAVAPSTAPALQFSAARAVADLEALTRAPRPIASAANGQARAYLLARLRALGFEAQVQRALVQKNYVDYNANYEATMGVVHNVLVRVPGTAPDRLRRPSLLLAAHLDSEPASLGASGAAPMAALLETLRALRAGDPLENDVLVLFADGECVGSLGMQAFAEQHPWAREVGLALRFDGGGSGGPLRLYNTFKANRAAIDGWLRAAPGIAGSSLMQEVHQLAPRPLRIGALDRLGVPLLQFAHTGRPFGHDPALDTAQRFERATLQQMGDTMLRLTRAFGSVRIDPQPATGQVYFSLPFAGTVHYDGALVWPLARLACLLLAGAACVAMQRAQVRYPALLQALFVLPAIAVVLGMGAWQLWQRMPGLHRVWHPTAPDAALPYLAAVCALCTAFFVLALRQLGRRTGTAACMLAGLACLVVVLLLASWLAPGASHLFAWPLLAALAAFIALHVQPVAVRPAARLALMLAGVLPAFVLVLPALRDSFTVLSPQRMNVPIALLALLLGVSALLLMHARRYLARTLLLAGLGGLALAGSAGTVDEPVALRANGLVYYKDMPSWDAYWLHPAGALDPWERTLFAKLKEPYVFLNVFGWDSPPLWYAWAPRDGLQFPFVRILRNGQAPQRHADFTLVSQNRAPQVRLKVIGARVTHATVNGRVLLDSEAKTLAIVLYGMEDDLLHFRIDVVGDPIYAVRIEEVLPGLPERLLPARPQVALVPFSGQSIAADTLWFY</sequence>
<proteinExistence type="predicted"/>
<evidence type="ECO:0000259" key="2">
    <source>
        <dbReference type="Pfam" id="PF04389"/>
    </source>
</evidence>
<dbReference type="InterPro" id="IPR045175">
    <property type="entry name" value="M28_fam"/>
</dbReference>
<keyword evidence="4" id="KW-1185">Reference proteome</keyword>
<feature type="transmembrane region" description="Helical" evidence="1">
    <location>
        <begin position="367"/>
        <end position="389"/>
    </location>
</feature>
<evidence type="ECO:0000256" key="1">
    <source>
        <dbReference type="SAM" id="Phobius"/>
    </source>
</evidence>
<keyword evidence="1" id="KW-0472">Membrane</keyword>
<evidence type="ECO:0000313" key="4">
    <source>
        <dbReference type="Proteomes" id="UP001596101"/>
    </source>
</evidence>
<keyword evidence="1" id="KW-1133">Transmembrane helix</keyword>
<organism evidence="3 4">
    <name type="scientific">Massilia suwonensis</name>
    <dbReference type="NCBI Taxonomy" id="648895"/>
    <lineage>
        <taxon>Bacteria</taxon>
        <taxon>Pseudomonadati</taxon>
        <taxon>Pseudomonadota</taxon>
        <taxon>Betaproteobacteria</taxon>
        <taxon>Burkholderiales</taxon>
        <taxon>Oxalobacteraceae</taxon>
        <taxon>Telluria group</taxon>
        <taxon>Massilia</taxon>
    </lineage>
</organism>
<feature type="transmembrane region" description="Helical" evidence="1">
    <location>
        <begin position="466"/>
        <end position="483"/>
    </location>
</feature>
<name>A0ABW0MRP2_9BURK</name>
<reference evidence="4" key="1">
    <citation type="journal article" date="2019" name="Int. J. Syst. Evol. Microbiol.">
        <title>The Global Catalogue of Microorganisms (GCM) 10K type strain sequencing project: providing services to taxonomists for standard genome sequencing and annotation.</title>
        <authorList>
            <consortium name="The Broad Institute Genomics Platform"/>
            <consortium name="The Broad Institute Genome Sequencing Center for Infectious Disease"/>
            <person name="Wu L."/>
            <person name="Ma J."/>
        </authorList>
    </citation>
    <scope>NUCLEOTIDE SEQUENCE [LARGE SCALE GENOMIC DNA]</scope>
    <source>
        <strain evidence="4">CCUG 43111</strain>
    </source>
</reference>